<evidence type="ECO:0008006" key="3">
    <source>
        <dbReference type="Google" id="ProtNLM"/>
    </source>
</evidence>
<dbReference type="AlphaFoldDB" id="A0A414BYT2"/>
<dbReference type="Pfam" id="PF21196">
    <property type="entry name" value="PcrA_UvrD_tudor"/>
    <property type="match status" value="1"/>
</dbReference>
<name>A0A414BYT2_9BACT</name>
<evidence type="ECO:0000313" key="1">
    <source>
        <dbReference type="EMBL" id="RHC85243.1"/>
    </source>
</evidence>
<sequence length="255" mass="28898">MKCFVIMPISDTDDYPSGHFNRVYLHLLRPAIEKAGFEATRADEIQETNFIVLDIVQHLLSAEMCICDLSSKNPNVLYELGIRQAFNLPVCLIKDDLTSRIFDIQGFRDCEYSSSLRIDEVQNEIDIIAANIKSTYSTKETNINSLVSLLGVSTATLEANIHLSPEITYVTEMIKDLTSKITNLQERLPNTSSEIHYINQKCALAIGDNVIHERFGKGFIKDILKLGRDEVVKVDFENFGEKSLMTRFAKLQKEV</sequence>
<protein>
    <recommendedName>
        <fullName evidence="3">Nucleoside 2-deoxyribosyltransferase</fullName>
    </recommendedName>
</protein>
<gene>
    <name evidence="1" type="ORF">DW828_09685</name>
</gene>
<reference evidence="1 2" key="1">
    <citation type="submission" date="2018-08" db="EMBL/GenBank/DDBJ databases">
        <title>A genome reference for cultivated species of the human gut microbiota.</title>
        <authorList>
            <person name="Zou Y."/>
            <person name="Xue W."/>
            <person name="Luo G."/>
        </authorList>
    </citation>
    <scope>NUCLEOTIDE SEQUENCE [LARGE SCALE GENOMIC DNA]</scope>
    <source>
        <strain evidence="1 2">AM34-17</strain>
    </source>
</reference>
<evidence type="ECO:0000313" key="2">
    <source>
        <dbReference type="Proteomes" id="UP000286260"/>
    </source>
</evidence>
<dbReference type="RefSeq" id="WP_122204405.1">
    <property type="nucleotide sequence ID" value="NZ_QSII01000011.1"/>
</dbReference>
<dbReference type="Proteomes" id="UP000286260">
    <property type="component" value="Unassembled WGS sequence"/>
</dbReference>
<comment type="caution">
    <text evidence="1">The sequence shown here is derived from an EMBL/GenBank/DDBJ whole genome shotgun (WGS) entry which is preliminary data.</text>
</comment>
<proteinExistence type="predicted"/>
<organism evidence="1 2">
    <name type="scientific">Parabacteroides merdae</name>
    <dbReference type="NCBI Taxonomy" id="46503"/>
    <lineage>
        <taxon>Bacteria</taxon>
        <taxon>Pseudomonadati</taxon>
        <taxon>Bacteroidota</taxon>
        <taxon>Bacteroidia</taxon>
        <taxon>Bacteroidales</taxon>
        <taxon>Tannerellaceae</taxon>
        <taxon>Parabacteroides</taxon>
    </lineage>
</organism>
<dbReference type="EMBL" id="QSII01000011">
    <property type="protein sequence ID" value="RHC85243.1"/>
    <property type="molecule type" value="Genomic_DNA"/>
</dbReference>
<accession>A0A414BYT2</accession>